<dbReference type="Proteomes" id="UP001500359">
    <property type="component" value="Unassembled WGS sequence"/>
</dbReference>
<name>A0ABN1LJW6_9ALTE</name>
<reference evidence="2 3" key="1">
    <citation type="journal article" date="2019" name="Int. J. Syst. Evol. Microbiol.">
        <title>The Global Catalogue of Microorganisms (GCM) 10K type strain sequencing project: providing services to taxonomists for standard genome sequencing and annotation.</title>
        <authorList>
            <consortium name="The Broad Institute Genomics Platform"/>
            <consortium name="The Broad Institute Genome Sequencing Center for Infectious Disease"/>
            <person name="Wu L."/>
            <person name="Ma J."/>
        </authorList>
    </citation>
    <scope>NUCLEOTIDE SEQUENCE [LARGE SCALE GENOMIC DNA]</scope>
    <source>
        <strain evidence="2 3">JCM 15896</strain>
    </source>
</reference>
<proteinExistence type="predicted"/>
<sequence>MIRDYHPLSILPRVLLKRNAAFVFQSALLPRCELSTEQLITGCSEKRISRFHQAVAWQGEGIHPCFLHTLAFRQHLQLMLQPAFPFAVLGLVHKANKIAQFAALSSAPEGLLSSQVCSFKRHDRGISFVISSRFECNNDLVWRSESEFIAIDKLTMSAIKATPINLSADPAKHSQHQNWQLNADLGRQYAAASGDFNPIHLSALSAKLFGFKRAIAHGMWTKARCLSALSQHSASAFRCEVEFKRPLFLPNQVTFSNYIVDEHSLALWVTSDDHQQLHLQGRLVF</sequence>
<dbReference type="PANTHER" id="PTHR43841:SF3">
    <property type="entry name" value="(3R)-HYDROXYACYL-ACP DEHYDRATASE SUBUNIT HADB"/>
    <property type="match status" value="1"/>
</dbReference>
<dbReference type="Gene3D" id="3.10.129.10">
    <property type="entry name" value="Hotdog Thioesterase"/>
    <property type="match status" value="1"/>
</dbReference>
<dbReference type="EMBL" id="BAAAFD010000005">
    <property type="protein sequence ID" value="GAA0857011.1"/>
    <property type="molecule type" value="Genomic_DNA"/>
</dbReference>
<dbReference type="InterPro" id="IPR029069">
    <property type="entry name" value="HotDog_dom_sf"/>
</dbReference>
<evidence type="ECO:0000259" key="1">
    <source>
        <dbReference type="Pfam" id="PF01575"/>
    </source>
</evidence>
<dbReference type="InterPro" id="IPR003965">
    <property type="entry name" value="Fatty_acid_synthase"/>
</dbReference>
<accession>A0ABN1LJW6</accession>
<dbReference type="SUPFAM" id="SSF54637">
    <property type="entry name" value="Thioesterase/thiol ester dehydrase-isomerase"/>
    <property type="match status" value="1"/>
</dbReference>
<organism evidence="2 3">
    <name type="scientific">Aliiglaciecola litoralis</name>
    <dbReference type="NCBI Taxonomy" id="582857"/>
    <lineage>
        <taxon>Bacteria</taxon>
        <taxon>Pseudomonadati</taxon>
        <taxon>Pseudomonadota</taxon>
        <taxon>Gammaproteobacteria</taxon>
        <taxon>Alteromonadales</taxon>
        <taxon>Alteromonadaceae</taxon>
        <taxon>Aliiglaciecola</taxon>
    </lineage>
</organism>
<dbReference type="RefSeq" id="WP_343859680.1">
    <property type="nucleotide sequence ID" value="NZ_BAAAFD010000005.1"/>
</dbReference>
<gene>
    <name evidence="2" type="ORF">GCM10009114_21080</name>
</gene>
<evidence type="ECO:0000313" key="3">
    <source>
        <dbReference type="Proteomes" id="UP001500359"/>
    </source>
</evidence>
<dbReference type="PRINTS" id="PR01483">
    <property type="entry name" value="FASYNTHASE"/>
</dbReference>
<dbReference type="InterPro" id="IPR002539">
    <property type="entry name" value="MaoC-like_dom"/>
</dbReference>
<feature type="domain" description="MaoC-like" evidence="1">
    <location>
        <begin position="179"/>
        <end position="256"/>
    </location>
</feature>
<keyword evidence="3" id="KW-1185">Reference proteome</keyword>
<dbReference type="PANTHER" id="PTHR43841">
    <property type="entry name" value="3-HYDROXYACYL-THIOESTER DEHYDRATASE HTDX-RELATED"/>
    <property type="match status" value="1"/>
</dbReference>
<evidence type="ECO:0000313" key="2">
    <source>
        <dbReference type="EMBL" id="GAA0857011.1"/>
    </source>
</evidence>
<protein>
    <submittedName>
        <fullName evidence="2">MaoC/PaaZ C-terminal domain-containing protein</fullName>
    </submittedName>
</protein>
<comment type="caution">
    <text evidence="2">The sequence shown here is derived from an EMBL/GenBank/DDBJ whole genome shotgun (WGS) entry which is preliminary data.</text>
</comment>
<dbReference type="Pfam" id="PF01575">
    <property type="entry name" value="MaoC_dehydratas"/>
    <property type="match status" value="1"/>
</dbReference>